<evidence type="ECO:0000313" key="3">
    <source>
        <dbReference type="Proteomes" id="UP000272706"/>
    </source>
</evidence>
<organism evidence="2 3">
    <name type="scientific">Mesorhizobium waimense</name>
    <dbReference type="NCBI Taxonomy" id="1300307"/>
    <lineage>
        <taxon>Bacteria</taxon>
        <taxon>Pseudomonadati</taxon>
        <taxon>Pseudomonadota</taxon>
        <taxon>Alphaproteobacteria</taxon>
        <taxon>Hyphomicrobiales</taxon>
        <taxon>Phyllobacteriaceae</taxon>
        <taxon>Mesorhizobium</taxon>
    </lineage>
</organism>
<dbReference type="OrthoDB" id="3788717at2"/>
<protein>
    <submittedName>
        <fullName evidence="2">Uncharacterized protein</fullName>
    </submittedName>
</protein>
<dbReference type="EMBL" id="QZWZ01000060">
    <property type="protein sequence ID" value="RJT27735.1"/>
    <property type="molecule type" value="Genomic_DNA"/>
</dbReference>
<dbReference type="AlphaFoldDB" id="A0A3A5JZZ7"/>
<keyword evidence="3" id="KW-1185">Reference proteome</keyword>
<dbReference type="Pfam" id="PF20137">
    <property type="entry name" value="BubE"/>
    <property type="match status" value="1"/>
</dbReference>
<evidence type="ECO:0000313" key="2">
    <source>
        <dbReference type="EMBL" id="RJT27735.1"/>
    </source>
</evidence>
<dbReference type="Proteomes" id="UP000272706">
    <property type="component" value="Unassembled WGS sequence"/>
</dbReference>
<dbReference type="InterPro" id="IPR045384">
    <property type="entry name" value="DUF6527"/>
</dbReference>
<name>A0A3A5JZZ7_9HYPH</name>
<gene>
    <name evidence="2" type="ORF">D3227_35865</name>
</gene>
<feature type="region of interest" description="Disordered" evidence="1">
    <location>
        <begin position="100"/>
        <end position="128"/>
    </location>
</feature>
<dbReference type="RefSeq" id="WP_120018841.1">
    <property type="nucleotide sequence ID" value="NZ_QZWZ01000060.1"/>
</dbReference>
<comment type="caution">
    <text evidence="2">The sequence shown here is derived from an EMBL/GenBank/DDBJ whole genome shotgun (WGS) entry which is preliminary data.</text>
</comment>
<sequence length="146" mass="16991">MKPAPQLRHVFVESVPEQMEERILYVSVRFRTAMHLCMCGCGTQVVTPLSPTDWKLTFDGVSISLDPSIGNWNLSCRSHYWIRRNKTLWAESWSDERVAAGRTQDQRANEQFYGEQKSLRGPPPVEAKPSRWERFKRVVSNLLQRL</sequence>
<reference evidence="2 3" key="1">
    <citation type="submission" date="2018-09" db="EMBL/GenBank/DDBJ databases">
        <title>Mesorhizobium carmichaelinearum sp. nov. isolated from Carmichaelinea spp. root nodules in New Zealand.</title>
        <authorList>
            <person name="De Meyer S.E."/>
        </authorList>
    </citation>
    <scope>NUCLEOTIDE SEQUENCE [LARGE SCALE GENOMIC DNA]</scope>
    <source>
        <strain evidence="2 3">ICMP19557</strain>
    </source>
</reference>
<evidence type="ECO:0000256" key="1">
    <source>
        <dbReference type="SAM" id="MobiDB-lite"/>
    </source>
</evidence>
<proteinExistence type="predicted"/>
<accession>A0A3A5JZZ7</accession>